<dbReference type="Gene3D" id="1.10.640.10">
    <property type="entry name" value="Haem peroxidase domain superfamily, animal type"/>
    <property type="match status" value="1"/>
</dbReference>
<dbReference type="Proteomes" id="UP000218418">
    <property type="component" value="Chromosome"/>
</dbReference>
<keyword evidence="6" id="KW-1185">Reference proteome</keyword>
<name>A0A1Z4LTN6_9CYAN</name>
<evidence type="ECO:0000256" key="2">
    <source>
        <dbReference type="ARBA" id="ARBA00022525"/>
    </source>
</evidence>
<dbReference type="GO" id="GO:0020037">
    <property type="term" value="F:heme binding"/>
    <property type="evidence" value="ECO:0007669"/>
    <property type="project" value="InterPro"/>
</dbReference>
<evidence type="ECO:0000256" key="4">
    <source>
        <dbReference type="SAM" id="MobiDB-lite"/>
    </source>
</evidence>
<organism evidence="5 6">
    <name type="scientific">Calothrix parasitica NIES-267</name>
    <dbReference type="NCBI Taxonomy" id="1973488"/>
    <lineage>
        <taxon>Bacteria</taxon>
        <taxon>Bacillati</taxon>
        <taxon>Cyanobacteriota</taxon>
        <taxon>Cyanophyceae</taxon>
        <taxon>Nostocales</taxon>
        <taxon>Calotrichaceae</taxon>
        <taxon>Calothrix</taxon>
    </lineage>
</organism>
<dbReference type="Gene3D" id="2.150.10.10">
    <property type="entry name" value="Serralysin-like metalloprotease, C-terminal"/>
    <property type="match status" value="1"/>
</dbReference>
<evidence type="ECO:0000313" key="6">
    <source>
        <dbReference type="Proteomes" id="UP000218418"/>
    </source>
</evidence>
<dbReference type="InterPro" id="IPR011049">
    <property type="entry name" value="Serralysin-like_metalloprot_C"/>
</dbReference>
<keyword evidence="3" id="KW-0325">Glycoprotein</keyword>
<dbReference type="Pfam" id="PF00353">
    <property type="entry name" value="HemolysinCabind"/>
    <property type="match status" value="2"/>
</dbReference>
<dbReference type="InterPro" id="IPR037120">
    <property type="entry name" value="Haem_peroxidase_sf_animal"/>
</dbReference>
<gene>
    <name evidence="5" type="ORF">NIES267_40790</name>
</gene>
<dbReference type="GO" id="GO:0005509">
    <property type="term" value="F:calcium ion binding"/>
    <property type="evidence" value="ECO:0007669"/>
    <property type="project" value="InterPro"/>
</dbReference>
<evidence type="ECO:0000256" key="3">
    <source>
        <dbReference type="ARBA" id="ARBA00023180"/>
    </source>
</evidence>
<protein>
    <submittedName>
        <fullName evidence="5">Putative heme peroxidase</fullName>
    </submittedName>
</protein>
<sequence length="780" mass="84137">MQNPLINNNPFLNGDFEVQSIDGTGNNLQNPEYGAAETPLTNTAPLAYSNGFSTPTGQNRPNPRTISNAISQQQEDIPDPNGLTNLTWGFGQLLDHDLSLTPDSNRPINIQVPTGDPFLDPQGNGNVVIGVDDSLFIEGTGTDPSNPRQLPNEITAFIDGSNIYGSDEERTKFLRSNQGGKLKVSEGNLLPFNDGTVENDNPTRQDPTELFVAGDVRANENTVLTSIHTIFVREHNRIADELTQAHPEWSDEQLFQRARQINIAQYQSIIFNEYLPTLLGDDALSDYTGYNPNINPGIDRTFSNAAFRLGHTQLSSEIARLDNNGEVIPEGNLTLSEVFFPRGEVLQETGIDSILRGISSTQSQKVDNEIIDDVRNLLFGAGRPGTVSARDLAAINIQRGRHNGVADYNTVRESFGLNRVTSFAEITSDVEKQATLEELYGTVDDIDFFVGMLAEDLLPGASVGESVAAVLSQQFENLRDGDRFYYENVFSSEEIAVIESTTLSDIIRRNTDTTIIQDNAFSLINEGTSESEILNGGLGNDTIFGNGGDDIILGNAGNDTLSSGNGFSILDGGTGIDVADYSNLNEAIIFDPLGIVEKGFAGVDEIIDIETIRGASGLDNTIDGFFISDFGASITADLSSNSLTVNDEFLGSSTFTIENFQHAIGTTQDDVIIGNAQNNILSGEGGFDEITGGGGADTFVLGDSENIFYQGNGDFDFAFISDFTPGEDIIQLGAISNDYLFDTQGNQTTIESFSLDGTFDLIAVVSNTPNGISDSDISFV</sequence>
<dbReference type="PRINTS" id="PR00313">
    <property type="entry name" value="CABNDNGRPT"/>
</dbReference>
<reference evidence="5 6" key="1">
    <citation type="submission" date="2017-06" db="EMBL/GenBank/DDBJ databases">
        <title>Genome sequencing of cyanobaciteial culture collection at National Institute for Environmental Studies (NIES).</title>
        <authorList>
            <person name="Hirose Y."/>
            <person name="Shimura Y."/>
            <person name="Fujisawa T."/>
            <person name="Nakamura Y."/>
            <person name="Kawachi M."/>
        </authorList>
    </citation>
    <scope>NUCLEOTIDE SEQUENCE [LARGE SCALE GENOMIC DNA]</scope>
    <source>
        <strain evidence="5 6">NIES-267</strain>
    </source>
</reference>
<keyword evidence="2" id="KW-0964">Secreted</keyword>
<dbReference type="SUPFAM" id="SSF51120">
    <property type="entry name" value="beta-Roll"/>
    <property type="match status" value="2"/>
</dbReference>
<dbReference type="GO" id="GO:0006979">
    <property type="term" value="P:response to oxidative stress"/>
    <property type="evidence" value="ECO:0007669"/>
    <property type="project" value="InterPro"/>
</dbReference>
<dbReference type="PRINTS" id="PR00457">
    <property type="entry name" value="ANPEROXIDASE"/>
</dbReference>
<dbReference type="GO" id="GO:0004601">
    <property type="term" value="F:peroxidase activity"/>
    <property type="evidence" value="ECO:0007669"/>
    <property type="project" value="UniProtKB-KW"/>
</dbReference>
<comment type="subcellular location">
    <subcellularLocation>
        <location evidence="1">Secreted</location>
    </subcellularLocation>
</comment>
<dbReference type="PANTHER" id="PTHR11475:SF4">
    <property type="entry name" value="CHORION PEROXIDASE"/>
    <property type="match status" value="1"/>
</dbReference>
<dbReference type="InterPro" id="IPR019791">
    <property type="entry name" value="Haem_peroxidase_animal"/>
</dbReference>
<dbReference type="Pfam" id="PF03098">
    <property type="entry name" value="An_peroxidase"/>
    <property type="match status" value="1"/>
</dbReference>
<dbReference type="InterPro" id="IPR001343">
    <property type="entry name" value="Hemolysn_Ca-bd"/>
</dbReference>
<dbReference type="InterPro" id="IPR010255">
    <property type="entry name" value="Haem_peroxidase_sf"/>
</dbReference>
<dbReference type="CDD" id="cd09822">
    <property type="entry name" value="peroxinectin_like_bacterial"/>
    <property type="match status" value="1"/>
</dbReference>
<dbReference type="EMBL" id="AP018227">
    <property type="protein sequence ID" value="BAY84583.1"/>
    <property type="molecule type" value="Genomic_DNA"/>
</dbReference>
<dbReference type="AlphaFoldDB" id="A0A1Z4LTN6"/>
<dbReference type="GO" id="GO:0005576">
    <property type="term" value="C:extracellular region"/>
    <property type="evidence" value="ECO:0007669"/>
    <property type="project" value="UniProtKB-SubCell"/>
</dbReference>
<evidence type="ECO:0000256" key="1">
    <source>
        <dbReference type="ARBA" id="ARBA00004613"/>
    </source>
</evidence>
<keyword evidence="5" id="KW-0575">Peroxidase</keyword>
<dbReference type="SUPFAM" id="SSF48113">
    <property type="entry name" value="Heme-dependent peroxidases"/>
    <property type="match status" value="1"/>
</dbReference>
<dbReference type="PROSITE" id="PS50292">
    <property type="entry name" value="PEROXIDASE_3"/>
    <property type="match status" value="1"/>
</dbReference>
<keyword evidence="5" id="KW-0560">Oxidoreductase</keyword>
<proteinExistence type="predicted"/>
<accession>A0A1Z4LTN6</accession>
<dbReference type="PANTHER" id="PTHR11475">
    <property type="entry name" value="OXIDASE/PEROXIDASE"/>
    <property type="match status" value="1"/>
</dbReference>
<evidence type="ECO:0000313" key="5">
    <source>
        <dbReference type="EMBL" id="BAY84583.1"/>
    </source>
</evidence>
<dbReference type="OrthoDB" id="9765610at2"/>
<feature type="region of interest" description="Disordered" evidence="4">
    <location>
        <begin position="46"/>
        <end position="66"/>
    </location>
</feature>